<sequence length="203" mass="23266">MPELFVITGANGAGKSTLSADLLPASFSALKVFDGDKYFVEQLSLIFPAQIRSPKYARDEAFKNTVDYFELLVSQAISTKSDFAYEGHFSSEAPWTVIQQFRENNYRITMFFLMVRNLELSQKRVTERVKTGGHFVKYNEVERNYYGNLTQLNKHYNLLDELVIVDNTTDAKLLFHSASNTQIFKANSLPDWFSEYLPALSEI</sequence>
<dbReference type="PANTHER" id="PTHR39206:SF1">
    <property type="entry name" value="SLL8004 PROTEIN"/>
    <property type="match status" value="1"/>
</dbReference>
<protein>
    <submittedName>
        <fullName evidence="4">Zeta toxin family protein</fullName>
    </submittedName>
</protein>
<feature type="domain" description="Zeta toxin" evidence="3">
    <location>
        <begin position="2"/>
        <end position="173"/>
    </location>
</feature>
<gene>
    <name evidence="4" type="ORF">ACFSR2_16465</name>
</gene>
<dbReference type="EMBL" id="JBHULC010000021">
    <property type="protein sequence ID" value="MFD2522493.1"/>
    <property type="molecule type" value="Genomic_DNA"/>
</dbReference>
<keyword evidence="2" id="KW-0067">ATP-binding</keyword>
<evidence type="ECO:0000259" key="3">
    <source>
        <dbReference type="Pfam" id="PF06414"/>
    </source>
</evidence>
<name>A0ABW5JA49_9BACT</name>
<dbReference type="RefSeq" id="WP_340237409.1">
    <property type="nucleotide sequence ID" value="NZ_JBBEWC010000008.1"/>
</dbReference>
<dbReference type="Gene3D" id="3.40.50.300">
    <property type="entry name" value="P-loop containing nucleotide triphosphate hydrolases"/>
    <property type="match status" value="1"/>
</dbReference>
<organism evidence="4 5">
    <name type="scientific">Emticicia soli</name>
    <dbReference type="NCBI Taxonomy" id="2027878"/>
    <lineage>
        <taxon>Bacteria</taxon>
        <taxon>Pseudomonadati</taxon>
        <taxon>Bacteroidota</taxon>
        <taxon>Cytophagia</taxon>
        <taxon>Cytophagales</taxon>
        <taxon>Leadbetterellaceae</taxon>
        <taxon>Emticicia</taxon>
    </lineage>
</organism>
<dbReference type="InterPro" id="IPR010488">
    <property type="entry name" value="Zeta_toxin_domain"/>
</dbReference>
<dbReference type="Proteomes" id="UP001597510">
    <property type="component" value="Unassembled WGS sequence"/>
</dbReference>
<accession>A0ABW5JA49</accession>
<reference evidence="5" key="1">
    <citation type="journal article" date="2019" name="Int. J. Syst. Evol. Microbiol.">
        <title>The Global Catalogue of Microorganisms (GCM) 10K type strain sequencing project: providing services to taxonomists for standard genome sequencing and annotation.</title>
        <authorList>
            <consortium name="The Broad Institute Genomics Platform"/>
            <consortium name="The Broad Institute Genome Sequencing Center for Infectious Disease"/>
            <person name="Wu L."/>
            <person name="Ma J."/>
        </authorList>
    </citation>
    <scope>NUCLEOTIDE SEQUENCE [LARGE SCALE GENOMIC DNA]</scope>
    <source>
        <strain evidence="5">KCTC 52344</strain>
    </source>
</reference>
<dbReference type="Pfam" id="PF06414">
    <property type="entry name" value="Zeta_toxin"/>
    <property type="match status" value="1"/>
</dbReference>
<comment type="caution">
    <text evidence="4">The sequence shown here is derived from an EMBL/GenBank/DDBJ whole genome shotgun (WGS) entry which is preliminary data.</text>
</comment>
<dbReference type="SUPFAM" id="SSF52540">
    <property type="entry name" value="P-loop containing nucleoside triphosphate hydrolases"/>
    <property type="match status" value="1"/>
</dbReference>
<proteinExistence type="predicted"/>
<keyword evidence="1" id="KW-0547">Nucleotide-binding</keyword>
<dbReference type="PANTHER" id="PTHR39206">
    <property type="entry name" value="SLL8004 PROTEIN"/>
    <property type="match status" value="1"/>
</dbReference>
<keyword evidence="5" id="KW-1185">Reference proteome</keyword>
<evidence type="ECO:0000256" key="1">
    <source>
        <dbReference type="ARBA" id="ARBA00022741"/>
    </source>
</evidence>
<evidence type="ECO:0000313" key="5">
    <source>
        <dbReference type="Proteomes" id="UP001597510"/>
    </source>
</evidence>
<dbReference type="InterPro" id="IPR027417">
    <property type="entry name" value="P-loop_NTPase"/>
</dbReference>
<evidence type="ECO:0000313" key="4">
    <source>
        <dbReference type="EMBL" id="MFD2522493.1"/>
    </source>
</evidence>
<evidence type="ECO:0000256" key="2">
    <source>
        <dbReference type="ARBA" id="ARBA00022840"/>
    </source>
</evidence>